<comment type="caution">
    <text evidence="5">The sequence shown here is derived from an EMBL/GenBank/DDBJ whole genome shotgun (WGS) entry which is preliminary data.</text>
</comment>
<dbReference type="InterPro" id="IPR013780">
    <property type="entry name" value="Glyco_hydro_b"/>
</dbReference>
<organism evidence="5 6">
    <name type="scientific">Lactobacillus helveticus</name>
    <name type="common">Lactobacillus suntoryeus</name>
    <dbReference type="NCBI Taxonomy" id="1587"/>
    <lineage>
        <taxon>Bacteria</taxon>
        <taxon>Bacillati</taxon>
        <taxon>Bacillota</taxon>
        <taxon>Bacilli</taxon>
        <taxon>Lactobacillales</taxon>
        <taxon>Lactobacillaceae</taxon>
        <taxon>Lactobacillus</taxon>
    </lineage>
</organism>
<dbReference type="Pfam" id="PF16657">
    <property type="entry name" value="Malt_amylase_C"/>
    <property type="match status" value="1"/>
</dbReference>
<evidence type="ECO:0000313" key="6">
    <source>
        <dbReference type="Proteomes" id="UP000430466"/>
    </source>
</evidence>
<keyword evidence="3" id="KW-0326">Glycosidase</keyword>
<gene>
    <name evidence="5" type="ORF">GDZ32_02035</name>
</gene>
<feature type="domain" description="Maltogenic amylase-like C-terminal" evidence="4">
    <location>
        <begin position="35"/>
        <end position="101"/>
    </location>
</feature>
<dbReference type="GO" id="GO:0016052">
    <property type="term" value="P:carbohydrate catabolic process"/>
    <property type="evidence" value="ECO:0007669"/>
    <property type="project" value="UniProtKB-ARBA"/>
</dbReference>
<proteinExistence type="inferred from homology"/>
<evidence type="ECO:0000313" key="5">
    <source>
        <dbReference type="EMBL" id="MPW13838.1"/>
    </source>
</evidence>
<dbReference type="SUPFAM" id="SSF51011">
    <property type="entry name" value="Glycosyl hydrolase domain"/>
    <property type="match status" value="1"/>
</dbReference>
<dbReference type="FunFam" id="2.60.40.1180:FF:000007">
    <property type="entry name" value="Sucrose isomerase"/>
    <property type="match status" value="1"/>
</dbReference>
<evidence type="ECO:0000256" key="3">
    <source>
        <dbReference type="ARBA" id="ARBA00023295"/>
    </source>
</evidence>
<accession>A0A6A7K026</accession>
<sequence>MNVEACLNDPLSIFNTYRRLIQLRHDHENILEGTFKIYKNHNQNVLSYLRQSGNEKWLIVANLSAEKQLFSSDYVVKTILISNYNPRNKLKKIILKPYEAFVVSVN</sequence>
<dbReference type="Proteomes" id="UP000430466">
    <property type="component" value="Unassembled WGS sequence"/>
</dbReference>
<keyword evidence="2" id="KW-0378">Hydrolase</keyword>
<dbReference type="GO" id="GO:0004553">
    <property type="term" value="F:hydrolase activity, hydrolyzing O-glycosyl compounds"/>
    <property type="evidence" value="ECO:0007669"/>
    <property type="project" value="UniProtKB-ARBA"/>
</dbReference>
<comment type="similarity">
    <text evidence="1">Belongs to the glycosyl hydrolase 13 family.</text>
</comment>
<reference evidence="5 6" key="1">
    <citation type="submission" date="2019-10" db="EMBL/GenBank/DDBJ databases">
        <title>Draft genome sequences of Lactobacillus strains.</title>
        <authorList>
            <person name="Cho G.-S."/>
            <person name="Fagbemigun O."/>
            <person name="Brinks E."/>
            <person name="Franz C.M.A.P."/>
        </authorList>
    </citation>
    <scope>NUCLEOTIDE SEQUENCE [LARGE SCALE GENOMIC DNA]</scope>
    <source>
        <strain evidence="5 6">313</strain>
    </source>
</reference>
<dbReference type="Gene3D" id="2.60.40.1180">
    <property type="entry name" value="Golgi alpha-mannosidase II"/>
    <property type="match status" value="1"/>
</dbReference>
<protein>
    <submittedName>
        <fullName evidence="5">DUF3459 domain-containing protein</fullName>
    </submittedName>
</protein>
<evidence type="ECO:0000256" key="2">
    <source>
        <dbReference type="ARBA" id="ARBA00022801"/>
    </source>
</evidence>
<name>A0A6A7K026_LACHE</name>
<evidence type="ECO:0000259" key="4">
    <source>
        <dbReference type="Pfam" id="PF16657"/>
    </source>
</evidence>
<dbReference type="InterPro" id="IPR032091">
    <property type="entry name" value="Malt_amylase-like_C"/>
</dbReference>
<dbReference type="EMBL" id="WHOE01000016">
    <property type="protein sequence ID" value="MPW13838.1"/>
    <property type="molecule type" value="Genomic_DNA"/>
</dbReference>
<evidence type="ECO:0000256" key="1">
    <source>
        <dbReference type="ARBA" id="ARBA00008061"/>
    </source>
</evidence>
<dbReference type="AlphaFoldDB" id="A0A6A7K026"/>